<keyword evidence="2" id="KW-1185">Reference proteome</keyword>
<name>A0AAF3EU47_9BILA</name>
<accession>A0AAF3EU47</accession>
<dbReference type="Proteomes" id="UP000887575">
    <property type="component" value="Unassembled WGS sequence"/>
</dbReference>
<reference evidence="3" key="1">
    <citation type="submission" date="2024-02" db="UniProtKB">
        <authorList>
            <consortium name="WormBaseParasite"/>
        </authorList>
    </citation>
    <scope>IDENTIFICATION</scope>
</reference>
<dbReference type="WBParaSite" id="MBELARI_LOCUS17682">
    <property type="protein sequence ID" value="MBELARI_LOCUS17682"/>
    <property type="gene ID" value="MBELARI_LOCUS17682"/>
</dbReference>
<organism evidence="2 3">
    <name type="scientific">Mesorhabditis belari</name>
    <dbReference type="NCBI Taxonomy" id="2138241"/>
    <lineage>
        <taxon>Eukaryota</taxon>
        <taxon>Metazoa</taxon>
        <taxon>Ecdysozoa</taxon>
        <taxon>Nematoda</taxon>
        <taxon>Chromadorea</taxon>
        <taxon>Rhabditida</taxon>
        <taxon>Rhabditina</taxon>
        <taxon>Rhabditomorpha</taxon>
        <taxon>Rhabditoidea</taxon>
        <taxon>Rhabditidae</taxon>
        <taxon>Mesorhabditinae</taxon>
        <taxon>Mesorhabditis</taxon>
    </lineage>
</organism>
<feature type="chain" id="PRO_5042096574" evidence="1">
    <location>
        <begin position="19"/>
        <end position="121"/>
    </location>
</feature>
<dbReference type="AlphaFoldDB" id="A0AAF3EU47"/>
<proteinExistence type="predicted"/>
<evidence type="ECO:0000313" key="2">
    <source>
        <dbReference type="Proteomes" id="UP000887575"/>
    </source>
</evidence>
<sequence length="121" mass="13240">MDIFTLLFFLSTVHLSYQEVADLNTLCDQVGVLFNKGCSGLTAKVLGLPYKTTRYYRYGASIDDYSLAQGTLVGWPGHVAFYAGGACGRGCEFVNVQGPGHVARCQRSLGSGVRFAYYNYN</sequence>
<evidence type="ECO:0000313" key="3">
    <source>
        <dbReference type="WBParaSite" id="MBELARI_LOCUS17682"/>
    </source>
</evidence>
<evidence type="ECO:0000256" key="1">
    <source>
        <dbReference type="SAM" id="SignalP"/>
    </source>
</evidence>
<keyword evidence="1" id="KW-0732">Signal</keyword>
<feature type="signal peptide" evidence="1">
    <location>
        <begin position="1"/>
        <end position="18"/>
    </location>
</feature>
<protein>
    <submittedName>
        <fullName evidence="3">NlpC/P60 domain-containing protein</fullName>
    </submittedName>
</protein>